<dbReference type="Proteomes" id="UP001497453">
    <property type="component" value="Chromosome 1"/>
</dbReference>
<feature type="domain" description="Fungal-type protein kinase" evidence="2">
    <location>
        <begin position="28"/>
        <end position="146"/>
    </location>
</feature>
<feature type="compositionally biased region" description="Polar residues" evidence="1">
    <location>
        <begin position="379"/>
        <end position="390"/>
    </location>
</feature>
<organism evidence="3 4">
    <name type="scientific">Somion occarium</name>
    <dbReference type="NCBI Taxonomy" id="3059160"/>
    <lineage>
        <taxon>Eukaryota</taxon>
        <taxon>Fungi</taxon>
        <taxon>Dikarya</taxon>
        <taxon>Basidiomycota</taxon>
        <taxon>Agaricomycotina</taxon>
        <taxon>Agaricomycetes</taxon>
        <taxon>Polyporales</taxon>
        <taxon>Cerrenaceae</taxon>
        <taxon>Somion</taxon>
    </lineage>
</organism>
<evidence type="ECO:0000313" key="3">
    <source>
        <dbReference type="EMBL" id="CAL1696085.1"/>
    </source>
</evidence>
<protein>
    <recommendedName>
        <fullName evidence="2">Fungal-type protein kinase domain-containing protein</fullName>
    </recommendedName>
</protein>
<dbReference type="InterPro" id="IPR040976">
    <property type="entry name" value="Pkinase_fungal"/>
</dbReference>
<feature type="region of interest" description="Disordered" evidence="1">
    <location>
        <begin position="379"/>
        <end position="403"/>
    </location>
</feature>
<sequence>MDQVQYTKSHEYSRPSDYPAWRLPCEAMPKLVHHRLVQELVYPLASVVSSKENLQAIRDAVETIKVARKVGRSLHRDISTGNIMIGKNGRGILNDWDQAIKLLSSNAHTYRTGTWAFISVHLLRNPRKPHDVYDDLESAFWVLLSISLEYFPHHQLRGRPLSHDIFHEIRDVNDQIYSGCHKGLGRIFRTYVCLDLADEGQMVGDVDGGVDNIIDLFDSALSSDGWVEDDVVQEIDPKRQQLEARAIIKTVRRPSTVEYGNNSTDTKTALSTNYPRSQSLGKDVIQQRNPAPEAGHSQALASSRSSQKRTADDMPPEPLIRSKRRKMSTTRRPKARPPALPVVQHRYPTRSKLNASDHRNNFVVERNTELARIRQTNKPTYGDSKLSQPKFQGPGAFSFVLDR</sequence>
<dbReference type="SUPFAM" id="SSF56112">
    <property type="entry name" value="Protein kinase-like (PK-like)"/>
    <property type="match status" value="1"/>
</dbReference>
<evidence type="ECO:0000313" key="4">
    <source>
        <dbReference type="Proteomes" id="UP001497453"/>
    </source>
</evidence>
<feature type="compositionally biased region" description="Basic residues" evidence="1">
    <location>
        <begin position="321"/>
        <end position="335"/>
    </location>
</feature>
<reference evidence="4" key="1">
    <citation type="submission" date="2024-04" db="EMBL/GenBank/DDBJ databases">
        <authorList>
            <person name="Shaw F."/>
            <person name="Minotto A."/>
        </authorList>
    </citation>
    <scope>NUCLEOTIDE SEQUENCE [LARGE SCALE GENOMIC DNA]</scope>
</reference>
<evidence type="ECO:0000259" key="2">
    <source>
        <dbReference type="Pfam" id="PF17667"/>
    </source>
</evidence>
<evidence type="ECO:0000256" key="1">
    <source>
        <dbReference type="SAM" id="MobiDB-lite"/>
    </source>
</evidence>
<dbReference type="Gene3D" id="1.10.510.10">
    <property type="entry name" value="Transferase(Phosphotransferase) domain 1"/>
    <property type="match status" value="1"/>
</dbReference>
<dbReference type="PANTHER" id="PTHR38248">
    <property type="entry name" value="FUNK1 6"/>
    <property type="match status" value="1"/>
</dbReference>
<dbReference type="PANTHER" id="PTHR38248:SF2">
    <property type="entry name" value="FUNK1 11"/>
    <property type="match status" value="1"/>
</dbReference>
<feature type="region of interest" description="Disordered" evidence="1">
    <location>
        <begin position="257"/>
        <end position="339"/>
    </location>
</feature>
<dbReference type="EMBL" id="OZ037944">
    <property type="protein sequence ID" value="CAL1696085.1"/>
    <property type="molecule type" value="Genomic_DNA"/>
</dbReference>
<keyword evidence="4" id="KW-1185">Reference proteome</keyword>
<accession>A0ABP1CK72</accession>
<dbReference type="InterPro" id="IPR011009">
    <property type="entry name" value="Kinase-like_dom_sf"/>
</dbReference>
<gene>
    <name evidence="3" type="ORF">GFSPODELE1_LOCUS1032</name>
</gene>
<proteinExistence type="predicted"/>
<name>A0ABP1CK72_9APHY</name>
<feature type="compositionally biased region" description="Polar residues" evidence="1">
    <location>
        <begin position="258"/>
        <end position="280"/>
    </location>
</feature>
<dbReference type="Pfam" id="PF17667">
    <property type="entry name" value="Pkinase_fungal"/>
    <property type="match status" value="1"/>
</dbReference>